<dbReference type="GO" id="GO:0003700">
    <property type="term" value="F:DNA-binding transcription factor activity"/>
    <property type="evidence" value="ECO:0007669"/>
    <property type="project" value="InterPro"/>
</dbReference>
<evidence type="ECO:0000313" key="4">
    <source>
        <dbReference type="Proteomes" id="UP000245916"/>
    </source>
</evidence>
<dbReference type="InterPro" id="IPR009061">
    <property type="entry name" value="DNA-bd_dom_put_sf"/>
</dbReference>
<dbReference type="InterPro" id="IPR047057">
    <property type="entry name" value="MerR_fam"/>
</dbReference>
<dbReference type="PRINTS" id="PR00040">
    <property type="entry name" value="HTHMERR"/>
</dbReference>
<keyword evidence="4" id="KW-1185">Reference proteome</keyword>
<name>A0A2U2J0U2_9SPHN</name>
<dbReference type="Pfam" id="PF13411">
    <property type="entry name" value="MerR_1"/>
    <property type="match status" value="1"/>
</dbReference>
<reference evidence="3 4" key="1">
    <citation type="submission" date="2018-05" db="EMBL/GenBank/DDBJ databases">
        <title>Genome of Sphingosinicella humi QZX222.</title>
        <authorList>
            <person name="Qiao Z."/>
            <person name="Wang G."/>
        </authorList>
    </citation>
    <scope>NUCLEOTIDE SEQUENCE [LARGE SCALE GENOMIC DNA]</scope>
    <source>
        <strain evidence="3 4">QZX222</strain>
    </source>
</reference>
<dbReference type="SMART" id="SM00422">
    <property type="entry name" value="HTH_MERR"/>
    <property type="match status" value="1"/>
</dbReference>
<evidence type="ECO:0000313" key="3">
    <source>
        <dbReference type="EMBL" id="PWG01960.1"/>
    </source>
</evidence>
<dbReference type="OrthoDB" id="9802944at2"/>
<feature type="domain" description="HTH merR-type" evidence="2">
    <location>
        <begin position="3"/>
        <end position="72"/>
    </location>
</feature>
<dbReference type="PANTHER" id="PTHR30204:SF92">
    <property type="entry name" value="HTH-TYPE TRANSCRIPTIONAL REGULATOR ZNTR"/>
    <property type="match status" value="1"/>
</dbReference>
<protein>
    <submittedName>
        <fullName evidence="3">MerR family transcriptional regulator</fullName>
    </submittedName>
</protein>
<dbReference type="Gene3D" id="1.10.1660.10">
    <property type="match status" value="1"/>
</dbReference>
<dbReference type="SUPFAM" id="SSF46955">
    <property type="entry name" value="Putative DNA-binding domain"/>
    <property type="match status" value="1"/>
</dbReference>
<dbReference type="Proteomes" id="UP000245916">
    <property type="component" value="Unassembled WGS sequence"/>
</dbReference>
<gene>
    <name evidence="3" type="ORF">DF286_03065</name>
</gene>
<accession>A0A2U2J0U2</accession>
<keyword evidence="1" id="KW-0238">DNA-binding</keyword>
<dbReference type="AlphaFoldDB" id="A0A2U2J0U2"/>
<dbReference type="GO" id="GO:0003677">
    <property type="term" value="F:DNA binding"/>
    <property type="evidence" value="ECO:0007669"/>
    <property type="project" value="UniProtKB-KW"/>
</dbReference>
<dbReference type="CDD" id="cd04785">
    <property type="entry name" value="HTH_CadR-PbrR-like"/>
    <property type="match status" value="1"/>
</dbReference>
<evidence type="ECO:0000259" key="2">
    <source>
        <dbReference type="PROSITE" id="PS50937"/>
    </source>
</evidence>
<proteinExistence type="predicted"/>
<dbReference type="PROSITE" id="PS50937">
    <property type="entry name" value="HTH_MERR_2"/>
    <property type="match status" value="1"/>
</dbReference>
<dbReference type="InterPro" id="IPR000551">
    <property type="entry name" value="MerR-type_HTH_dom"/>
</dbReference>
<evidence type="ECO:0000256" key="1">
    <source>
        <dbReference type="ARBA" id="ARBA00023125"/>
    </source>
</evidence>
<dbReference type="RefSeq" id="WP_109270100.1">
    <property type="nucleotide sequence ID" value="NZ_QFFF01000001.1"/>
</dbReference>
<sequence>MARISIGKLSRRSGVNIETIRYFEKVGIIATPPRTEGGHRVYDEDHVRALGFIRRARELGFTPEEVRAILNLGGPGKACCGEVREIAAHHLKEVRAKIADLAEMERLLASTIEQCSGGTDADCAVIDMIEDATV</sequence>
<comment type="caution">
    <text evidence="3">The sequence shown here is derived from an EMBL/GenBank/DDBJ whole genome shotgun (WGS) entry which is preliminary data.</text>
</comment>
<dbReference type="EMBL" id="QFFF01000001">
    <property type="protein sequence ID" value="PWG01960.1"/>
    <property type="molecule type" value="Genomic_DNA"/>
</dbReference>
<dbReference type="PANTHER" id="PTHR30204">
    <property type="entry name" value="REDOX-CYCLING DRUG-SENSING TRANSCRIPTIONAL ACTIVATOR SOXR"/>
    <property type="match status" value="1"/>
</dbReference>
<organism evidence="3 4">
    <name type="scientific">Allosphingosinicella humi</name>
    <dbReference type="NCBI Taxonomy" id="2068657"/>
    <lineage>
        <taxon>Bacteria</taxon>
        <taxon>Pseudomonadati</taxon>
        <taxon>Pseudomonadota</taxon>
        <taxon>Alphaproteobacteria</taxon>
        <taxon>Sphingomonadales</taxon>
        <taxon>Sphingomonadaceae</taxon>
        <taxon>Allosphingosinicella</taxon>
    </lineage>
</organism>